<keyword evidence="2" id="KW-0677">Repeat</keyword>
<dbReference type="PROSITE" id="PS50082">
    <property type="entry name" value="WD_REPEATS_2"/>
    <property type="match status" value="1"/>
</dbReference>
<feature type="compositionally biased region" description="Basic and acidic residues" evidence="4">
    <location>
        <begin position="1"/>
        <end position="10"/>
    </location>
</feature>
<dbReference type="Proteomes" id="UP001362999">
    <property type="component" value="Unassembled WGS sequence"/>
</dbReference>
<accession>A0AAW0E7D1</accession>
<feature type="domain" description="WDR59/RTC1-like RING zinc finger" evidence="5">
    <location>
        <begin position="1502"/>
        <end position="1548"/>
    </location>
</feature>
<feature type="compositionally biased region" description="Polar residues" evidence="4">
    <location>
        <begin position="11"/>
        <end position="20"/>
    </location>
</feature>
<sequence>MPRRPDDRENNTWASSSSLVNFAPSPLGTRRASWVGNNTPGSGSAANLPIGFDPTRRRPSWTPLEGGSTSLHSIKSGKQRLFYPAHPEEPYASNSGSGSDENASGSGSSNPSRSRGKIAFEGEGTGTGESSEEAGNFHVRMQIDMKSLVGDAVGNMSISPTSRDIVLAARRGLFIIDLESPTNVPRFLPQGGTWDVADVQWNPHVSRAEYVVSTSSEKLLIWNLLLPSSSYPSSSPSLSSPSPMQNKLGKNTPVASTASAPSSIAHVLHAHYRAITDINWHPAPAERDIVASTGIDSWIWAWDLRAAADGRAVFGLSAFNAGGTQVKWNRQDPHVLASSHGGEVLIWDRRKGSLPRTRIRAHRSKIYGIDWSPTIQDELVTCALDGEIKVWDVGATVNSSDSDGGLYSAPGSWGCADCAPDYHLQDHSNGYYASRHGNYGGPQPPAHIPIHTIRTSHPVWRARHLPFGRGVLSLPQRGGTGLGMFTFGPSPTRIRAGSGASQQRRQARKRRRKEDSDDDSDSEAEGRRREWAGMNEESFEHAGWGEDEPVEVFEGHTDVVKEFVWRRGNDGNAFQLITWSKDRTLRFWPVNVEMMAKVGHVLQTPSPTGSSPLASTPTPATMMLNNVLAAGSTPTSKASVKQEETEKVFPPTPTFSFRNPPPPENPDSSILGGNALGLSSPHPPALSAPIGARGILAGVRAGAPVGNSKHSPRAYDARRPPLGVLNSVAVGSMGSIRMSRGTPGGRRTGMDALTWLSSVKEVGGVTTGERSSSGGRGGAGSSGGVSDFERGDSSVANARRRSDSRGRVLEEGQTLQDELTSVINKLVSAKIKLEKHDLTKKRTCTLGLHGPWGESSSVFIRVTFTFPKDYPHGVHPRGTPTVELERNPLISLKNRAFILRRLRALRERQRPCLEACLRFLSEGERSGAPHPMDSGSSDEEGDKGSHKSRDLTVSILRSHKNLAEPRTSQGTFGPNGELVCFFRAPPRIVRHVLRDMSISASPAKTVSDIPATGHESVDLSAERAVPRAFRSPALIADAVRRLSLAATDRIVKPLDPRRPPEGDHILRIMTNLLTFSHDTTQPPRDSDSSRLRGEDSLHSSNVPYPAPRRSTVFITGTTHISGPDRKVAASYVFTADTLGMVCQKNAEVAQNHGRYDHERIFKILQALFPSYPDSYPATVPANRVVIKMVSRIHSELCKMKDLQMLAMLSMIVLQGYQHARLPPPTKSPDVQRTSTPKHAAMDYFSISRTSSSGGNTGRLSPISPSWPRLIASPQVLSAQAQLSTSTSSRGSWSSLFNTGSVRQFMSGVGDTLKDGLTTPSEPPATSAVPVPKSDRVNRGPDSPLPRRRAYWRESGLPSPSTVSRSWNETMSPSVKQTVSFSSSGHRRPLVSRTNTPNSNSKDAIHEARVVLFEPPIEKSEAFTSAQMISFMNHVSIYADLLFSWQLFHKRLELLKSVNHADTISDSAQHGIGLAQSCATCGRVVELGRRTCRNCSRPCTMPHCTICRLPVKGLSRSCLRCLHVTHISCWRRFDVPICPSGCGCVCDNRSFAYASFVNPAPTSPAPSFNPVLKESV</sequence>
<dbReference type="PROSITE" id="PS50294">
    <property type="entry name" value="WD_REPEATS_REGION"/>
    <property type="match status" value="1"/>
</dbReference>
<evidence type="ECO:0000259" key="5">
    <source>
        <dbReference type="Pfam" id="PF17120"/>
    </source>
</evidence>
<feature type="region of interest" description="Disordered" evidence="4">
    <location>
        <begin position="1310"/>
        <end position="1400"/>
    </location>
</feature>
<feature type="region of interest" description="Disordered" evidence="4">
    <location>
        <begin position="482"/>
        <end position="543"/>
    </location>
</feature>
<evidence type="ECO:0000256" key="1">
    <source>
        <dbReference type="ARBA" id="ARBA00022574"/>
    </source>
</evidence>
<feature type="region of interest" description="Disordered" evidence="4">
    <location>
        <begin position="1"/>
        <end position="134"/>
    </location>
</feature>
<feature type="compositionally biased region" description="Basic and acidic residues" evidence="4">
    <location>
        <begin position="800"/>
        <end position="809"/>
    </location>
</feature>
<dbReference type="Pfam" id="PF17120">
    <property type="entry name" value="zf-RING_16"/>
    <property type="match status" value="1"/>
</dbReference>
<dbReference type="PANTHER" id="PTHR46170:SF1">
    <property type="entry name" value="GATOR COMPLEX PROTEIN WDR59"/>
    <property type="match status" value="1"/>
</dbReference>
<dbReference type="GO" id="GO:0035859">
    <property type="term" value="C:Seh1-associated complex"/>
    <property type="evidence" value="ECO:0007669"/>
    <property type="project" value="TreeGrafter"/>
</dbReference>
<dbReference type="InterPro" id="IPR001680">
    <property type="entry name" value="WD40_rpt"/>
</dbReference>
<dbReference type="InterPro" id="IPR049567">
    <property type="entry name" value="WDR59-like"/>
</dbReference>
<feature type="compositionally biased region" description="Polar residues" evidence="4">
    <location>
        <begin position="1357"/>
        <end position="1383"/>
    </location>
</feature>
<feature type="region of interest" description="Disordered" evidence="4">
    <location>
        <begin position="924"/>
        <end position="948"/>
    </location>
</feature>
<dbReference type="PROSITE" id="PS00678">
    <property type="entry name" value="WD_REPEATS_1"/>
    <property type="match status" value="2"/>
</dbReference>
<feature type="region of interest" description="Disordered" evidence="4">
    <location>
        <begin position="763"/>
        <end position="809"/>
    </location>
</feature>
<dbReference type="InterPro" id="IPR036322">
    <property type="entry name" value="WD40_repeat_dom_sf"/>
</dbReference>
<dbReference type="SUPFAM" id="SSF50978">
    <property type="entry name" value="WD40 repeat-like"/>
    <property type="match status" value="1"/>
</dbReference>
<feature type="compositionally biased region" description="Polar residues" evidence="4">
    <location>
        <begin position="35"/>
        <end position="45"/>
    </location>
</feature>
<feature type="compositionally biased region" description="Low complexity" evidence="4">
    <location>
        <begin position="763"/>
        <end position="773"/>
    </location>
</feature>
<dbReference type="InterPro" id="IPR015943">
    <property type="entry name" value="WD40/YVTN_repeat-like_dom_sf"/>
</dbReference>
<dbReference type="GO" id="GO:0005774">
    <property type="term" value="C:vacuolar membrane"/>
    <property type="evidence" value="ECO:0007669"/>
    <property type="project" value="TreeGrafter"/>
</dbReference>
<feature type="compositionally biased region" description="Polar residues" evidence="4">
    <location>
        <begin position="1391"/>
        <end position="1400"/>
    </location>
</feature>
<feature type="compositionally biased region" description="Polar residues" evidence="4">
    <location>
        <begin position="92"/>
        <end position="103"/>
    </location>
</feature>
<comment type="caution">
    <text evidence="6">The sequence shown here is derived from an EMBL/GenBank/DDBJ whole genome shotgun (WGS) entry which is preliminary data.</text>
</comment>
<dbReference type="SMART" id="SM00320">
    <property type="entry name" value="WD40"/>
    <property type="match status" value="5"/>
</dbReference>
<feature type="region of interest" description="Disordered" evidence="4">
    <location>
        <begin position="636"/>
        <end position="682"/>
    </location>
</feature>
<feature type="compositionally biased region" description="Gly residues" evidence="4">
    <location>
        <begin position="774"/>
        <end position="783"/>
    </location>
</feature>
<dbReference type="InterPro" id="IPR019775">
    <property type="entry name" value="WD40_repeat_CS"/>
</dbReference>
<dbReference type="CDD" id="cd16488">
    <property type="entry name" value="mRING-H2-C3H3C2_Mio-like"/>
    <property type="match status" value="1"/>
</dbReference>
<evidence type="ECO:0000256" key="3">
    <source>
        <dbReference type="PROSITE-ProRule" id="PRU00221"/>
    </source>
</evidence>
<feature type="compositionally biased region" description="Basic and acidic residues" evidence="4">
    <location>
        <begin position="1084"/>
        <end position="1097"/>
    </location>
</feature>
<organism evidence="6 7">
    <name type="scientific">Favolaschia claudopus</name>
    <dbReference type="NCBI Taxonomy" id="2862362"/>
    <lineage>
        <taxon>Eukaryota</taxon>
        <taxon>Fungi</taxon>
        <taxon>Dikarya</taxon>
        <taxon>Basidiomycota</taxon>
        <taxon>Agaricomycotina</taxon>
        <taxon>Agaricomycetes</taxon>
        <taxon>Agaricomycetidae</taxon>
        <taxon>Agaricales</taxon>
        <taxon>Marasmiineae</taxon>
        <taxon>Mycenaceae</taxon>
        <taxon>Favolaschia</taxon>
    </lineage>
</organism>
<dbReference type="Gene3D" id="2.130.10.10">
    <property type="entry name" value="YVTN repeat-like/Quinoprotein amine dehydrogenase"/>
    <property type="match status" value="2"/>
</dbReference>
<evidence type="ECO:0000256" key="4">
    <source>
        <dbReference type="SAM" id="MobiDB-lite"/>
    </source>
</evidence>
<feature type="compositionally biased region" description="Low complexity" evidence="4">
    <location>
        <begin position="495"/>
        <end position="504"/>
    </location>
</feature>
<protein>
    <submittedName>
        <fullName evidence="6">WD-repeats-region domain-containing protein</fullName>
    </submittedName>
</protein>
<name>A0AAW0E7D1_9AGAR</name>
<keyword evidence="7" id="KW-1185">Reference proteome</keyword>
<dbReference type="GO" id="GO:0034198">
    <property type="term" value="P:cellular response to amino acid starvation"/>
    <property type="evidence" value="ECO:0007669"/>
    <property type="project" value="TreeGrafter"/>
</dbReference>
<dbReference type="GO" id="GO:1904263">
    <property type="term" value="P:positive regulation of TORC1 signaling"/>
    <property type="evidence" value="ECO:0007669"/>
    <property type="project" value="TreeGrafter"/>
</dbReference>
<evidence type="ECO:0000313" key="7">
    <source>
        <dbReference type="Proteomes" id="UP001362999"/>
    </source>
</evidence>
<dbReference type="InterPro" id="IPR049566">
    <property type="entry name" value="WDR59_RTC1-like_RING_Znf"/>
</dbReference>
<gene>
    <name evidence="6" type="ORF">R3P38DRAFT_2828891</name>
</gene>
<evidence type="ECO:0000313" key="6">
    <source>
        <dbReference type="EMBL" id="KAK7061329.1"/>
    </source>
</evidence>
<feature type="region of interest" description="Disordered" evidence="4">
    <location>
        <begin position="1076"/>
        <end position="1103"/>
    </location>
</feature>
<feature type="repeat" description="WD" evidence="3">
    <location>
        <begin position="359"/>
        <end position="393"/>
    </location>
</feature>
<feature type="compositionally biased region" description="Low complexity" evidence="4">
    <location>
        <begin position="104"/>
        <end position="113"/>
    </location>
</feature>
<feature type="region of interest" description="Disordered" evidence="4">
    <location>
        <begin position="235"/>
        <end position="257"/>
    </location>
</feature>
<dbReference type="Pfam" id="PF00400">
    <property type="entry name" value="WD40"/>
    <property type="match status" value="1"/>
</dbReference>
<evidence type="ECO:0000256" key="2">
    <source>
        <dbReference type="ARBA" id="ARBA00022737"/>
    </source>
</evidence>
<keyword evidence="1 3" id="KW-0853">WD repeat</keyword>
<proteinExistence type="predicted"/>
<dbReference type="EMBL" id="JAWWNJ010000002">
    <property type="protein sequence ID" value="KAK7061329.1"/>
    <property type="molecule type" value="Genomic_DNA"/>
</dbReference>
<dbReference type="PANTHER" id="PTHR46170">
    <property type="entry name" value="GATOR COMPLEX PROTEIN WDR59"/>
    <property type="match status" value="1"/>
</dbReference>
<reference evidence="6 7" key="1">
    <citation type="journal article" date="2024" name="J Genomics">
        <title>Draft genome sequencing and assembly of Favolaschia claudopus CIRM-BRFM 2984 isolated from oak limbs.</title>
        <authorList>
            <person name="Navarro D."/>
            <person name="Drula E."/>
            <person name="Chaduli D."/>
            <person name="Cazenave R."/>
            <person name="Ahrendt S."/>
            <person name="Wang J."/>
            <person name="Lipzen A."/>
            <person name="Daum C."/>
            <person name="Barry K."/>
            <person name="Grigoriev I.V."/>
            <person name="Favel A."/>
            <person name="Rosso M.N."/>
            <person name="Martin F."/>
        </authorList>
    </citation>
    <scope>NUCLEOTIDE SEQUENCE [LARGE SCALE GENOMIC DNA]</scope>
    <source>
        <strain evidence="6 7">CIRM-BRFM 2984</strain>
    </source>
</reference>
<dbReference type="GO" id="GO:0035591">
    <property type="term" value="F:signaling adaptor activity"/>
    <property type="evidence" value="ECO:0007669"/>
    <property type="project" value="TreeGrafter"/>
</dbReference>